<reference evidence="7" key="1">
    <citation type="journal article" date="2019" name="bioRxiv">
        <title>The Genome of the Zebra Mussel, Dreissena polymorpha: A Resource for Invasive Species Research.</title>
        <authorList>
            <person name="McCartney M.A."/>
            <person name="Auch B."/>
            <person name="Kono T."/>
            <person name="Mallez S."/>
            <person name="Zhang Y."/>
            <person name="Obille A."/>
            <person name="Becker A."/>
            <person name="Abrahante J.E."/>
            <person name="Garbe J."/>
            <person name="Badalamenti J.P."/>
            <person name="Herman A."/>
            <person name="Mangelson H."/>
            <person name="Liachko I."/>
            <person name="Sullivan S."/>
            <person name="Sone E.D."/>
            <person name="Koren S."/>
            <person name="Silverstein K.A.T."/>
            <person name="Beckman K.B."/>
            <person name="Gohl D.M."/>
        </authorList>
    </citation>
    <scope>NUCLEOTIDE SEQUENCE</scope>
    <source>
        <strain evidence="7">Duluth1</strain>
        <tissue evidence="7">Whole animal</tissue>
    </source>
</reference>
<sequence length="275" mass="29425">MDVNHDGKDGQKQQKTDSMSNSSLAQSVTVETEVVLKKEVGLLSGISLIVGTIIGSGIFISPKGVLDMTQSVGLSLVVWTGSGVLAMLGALTYSELGTLVRKSGGEYAYILEAFGQVPAFLFAWTSVIVIRPSSIAIICLTFSEYLTTFFPYCGSPEVVPKVIAAVAIVTLMVINSMSVTAAARVQILFTAAKLGALVIVMIGGIVRLAQGHTTQFQDSFAGSTSSPSTIALAFYQALWAYDGWNNLNYVTEEIYKPEMQVLFFYAVKITISTNT</sequence>
<evidence type="ECO:0000256" key="6">
    <source>
        <dbReference type="SAM" id="Phobius"/>
    </source>
</evidence>
<accession>A0A9D4EAT7</accession>
<feature type="transmembrane region" description="Helical" evidence="6">
    <location>
        <begin position="158"/>
        <end position="175"/>
    </location>
</feature>
<reference evidence="7" key="2">
    <citation type="submission" date="2020-11" db="EMBL/GenBank/DDBJ databases">
        <authorList>
            <person name="McCartney M.A."/>
            <person name="Auch B."/>
            <person name="Kono T."/>
            <person name="Mallez S."/>
            <person name="Becker A."/>
            <person name="Gohl D.M."/>
            <person name="Silverstein K.A.T."/>
            <person name="Koren S."/>
            <person name="Bechman K.B."/>
            <person name="Herman A."/>
            <person name="Abrahante J.E."/>
            <person name="Garbe J."/>
        </authorList>
    </citation>
    <scope>NUCLEOTIDE SEQUENCE</scope>
    <source>
        <strain evidence="7">Duluth1</strain>
        <tissue evidence="7">Whole animal</tissue>
    </source>
</reference>
<comment type="caution">
    <text evidence="7">The sequence shown here is derived from an EMBL/GenBank/DDBJ whole genome shotgun (WGS) entry which is preliminary data.</text>
</comment>
<evidence type="ECO:0008006" key="9">
    <source>
        <dbReference type="Google" id="ProtNLM"/>
    </source>
</evidence>
<dbReference type="Proteomes" id="UP000828390">
    <property type="component" value="Unassembled WGS sequence"/>
</dbReference>
<dbReference type="AlphaFoldDB" id="A0A9D4EAT7"/>
<dbReference type="InterPro" id="IPR050598">
    <property type="entry name" value="AminoAcid_Transporter"/>
</dbReference>
<feature type="transmembrane region" description="Helical" evidence="6">
    <location>
        <begin position="72"/>
        <end position="93"/>
    </location>
</feature>
<dbReference type="EMBL" id="JAIWYP010000009">
    <property type="protein sequence ID" value="KAH3777114.1"/>
    <property type="molecule type" value="Genomic_DNA"/>
</dbReference>
<keyword evidence="8" id="KW-1185">Reference proteome</keyword>
<dbReference type="GO" id="GO:0015179">
    <property type="term" value="F:L-amino acid transmembrane transporter activity"/>
    <property type="evidence" value="ECO:0007669"/>
    <property type="project" value="TreeGrafter"/>
</dbReference>
<proteinExistence type="predicted"/>
<gene>
    <name evidence="7" type="ORF">DPMN_178551</name>
</gene>
<feature type="transmembrane region" description="Helical" evidence="6">
    <location>
        <begin position="135"/>
        <end position="152"/>
    </location>
</feature>
<evidence type="ECO:0000313" key="7">
    <source>
        <dbReference type="EMBL" id="KAH3777114.1"/>
    </source>
</evidence>
<feature type="region of interest" description="Disordered" evidence="5">
    <location>
        <begin position="1"/>
        <end position="24"/>
    </location>
</feature>
<evidence type="ECO:0000256" key="4">
    <source>
        <dbReference type="ARBA" id="ARBA00023136"/>
    </source>
</evidence>
<evidence type="ECO:0000313" key="8">
    <source>
        <dbReference type="Proteomes" id="UP000828390"/>
    </source>
</evidence>
<dbReference type="PANTHER" id="PTHR11785:SF512">
    <property type="entry name" value="SOBREMESA, ISOFORM B"/>
    <property type="match status" value="1"/>
</dbReference>
<comment type="subcellular location">
    <subcellularLocation>
        <location evidence="1">Membrane</location>
        <topology evidence="1">Multi-pass membrane protein</topology>
    </subcellularLocation>
</comment>
<dbReference type="PANTHER" id="PTHR11785">
    <property type="entry name" value="AMINO ACID TRANSPORTER"/>
    <property type="match status" value="1"/>
</dbReference>
<evidence type="ECO:0000256" key="5">
    <source>
        <dbReference type="SAM" id="MobiDB-lite"/>
    </source>
</evidence>
<feature type="transmembrane region" description="Helical" evidence="6">
    <location>
        <begin position="187"/>
        <end position="209"/>
    </location>
</feature>
<feature type="compositionally biased region" description="Basic and acidic residues" evidence="5">
    <location>
        <begin position="1"/>
        <end position="15"/>
    </location>
</feature>
<feature type="transmembrane region" description="Helical" evidence="6">
    <location>
        <begin position="40"/>
        <end position="60"/>
    </location>
</feature>
<evidence type="ECO:0000256" key="3">
    <source>
        <dbReference type="ARBA" id="ARBA00022989"/>
    </source>
</evidence>
<keyword evidence="2 6" id="KW-0812">Transmembrane</keyword>
<evidence type="ECO:0000256" key="2">
    <source>
        <dbReference type="ARBA" id="ARBA00022692"/>
    </source>
</evidence>
<dbReference type="Pfam" id="PF13520">
    <property type="entry name" value="AA_permease_2"/>
    <property type="match status" value="1"/>
</dbReference>
<keyword evidence="4 6" id="KW-0472">Membrane</keyword>
<dbReference type="GO" id="GO:0016020">
    <property type="term" value="C:membrane"/>
    <property type="evidence" value="ECO:0007669"/>
    <property type="project" value="UniProtKB-SubCell"/>
</dbReference>
<keyword evidence="3 6" id="KW-1133">Transmembrane helix</keyword>
<name>A0A9D4EAT7_DREPO</name>
<protein>
    <recommendedName>
        <fullName evidence="9">B(0,+)-type amino acid transporter 1</fullName>
    </recommendedName>
</protein>
<dbReference type="Gene3D" id="1.20.1740.10">
    <property type="entry name" value="Amino acid/polyamine transporter I"/>
    <property type="match status" value="1"/>
</dbReference>
<dbReference type="InterPro" id="IPR002293">
    <property type="entry name" value="AA/rel_permease1"/>
</dbReference>
<evidence type="ECO:0000256" key="1">
    <source>
        <dbReference type="ARBA" id="ARBA00004141"/>
    </source>
</evidence>
<organism evidence="7 8">
    <name type="scientific">Dreissena polymorpha</name>
    <name type="common">Zebra mussel</name>
    <name type="synonym">Mytilus polymorpha</name>
    <dbReference type="NCBI Taxonomy" id="45954"/>
    <lineage>
        <taxon>Eukaryota</taxon>
        <taxon>Metazoa</taxon>
        <taxon>Spiralia</taxon>
        <taxon>Lophotrochozoa</taxon>
        <taxon>Mollusca</taxon>
        <taxon>Bivalvia</taxon>
        <taxon>Autobranchia</taxon>
        <taxon>Heteroconchia</taxon>
        <taxon>Euheterodonta</taxon>
        <taxon>Imparidentia</taxon>
        <taxon>Neoheterodontei</taxon>
        <taxon>Myida</taxon>
        <taxon>Dreissenoidea</taxon>
        <taxon>Dreissenidae</taxon>
        <taxon>Dreissena</taxon>
    </lineage>
</organism>
<feature type="transmembrane region" description="Helical" evidence="6">
    <location>
        <begin position="113"/>
        <end position="130"/>
    </location>
</feature>